<keyword evidence="3" id="KW-0805">Transcription regulation</keyword>
<feature type="region of interest" description="Disordered" evidence="6">
    <location>
        <begin position="356"/>
        <end position="380"/>
    </location>
</feature>
<keyword evidence="4" id="KW-0804">Transcription</keyword>
<evidence type="ECO:0000256" key="3">
    <source>
        <dbReference type="ARBA" id="ARBA00023015"/>
    </source>
</evidence>
<dbReference type="STRING" id="289078.A0A2X0KM56"/>
<evidence type="ECO:0000256" key="4">
    <source>
        <dbReference type="ARBA" id="ARBA00023163"/>
    </source>
</evidence>
<dbReference type="Pfam" id="PF08598">
    <property type="entry name" value="Sds3"/>
    <property type="match status" value="1"/>
</dbReference>
<evidence type="ECO:0000256" key="5">
    <source>
        <dbReference type="ARBA" id="ARBA00023242"/>
    </source>
</evidence>
<keyword evidence="5" id="KW-0539">Nucleus</keyword>
<dbReference type="InterPro" id="IPR013907">
    <property type="entry name" value="Sds3"/>
</dbReference>
<evidence type="ECO:0000256" key="2">
    <source>
        <dbReference type="ARBA" id="ARBA00022491"/>
    </source>
</evidence>
<feature type="region of interest" description="Disordered" evidence="6">
    <location>
        <begin position="220"/>
        <end position="256"/>
    </location>
</feature>
<accession>A0A2X0KM56</accession>
<protein>
    <submittedName>
        <fullName evidence="7">BZ3500_MvSof-1268-A1-R1_Chr1-3g01888 protein</fullName>
    </submittedName>
</protein>
<feature type="compositionally biased region" description="Gly residues" evidence="6">
    <location>
        <begin position="426"/>
        <end position="437"/>
    </location>
</feature>
<dbReference type="EMBL" id="FMWP01000014">
    <property type="protein sequence ID" value="SCZ90278.1"/>
    <property type="molecule type" value="Genomic_DNA"/>
</dbReference>
<name>A0A2X0KM56_9BASI</name>
<gene>
    <name evidence="7" type="ORF">BZ3500_MVSOF-1268-A1-R1_CHR1-3G01888</name>
</gene>
<evidence type="ECO:0000313" key="8">
    <source>
        <dbReference type="Proteomes" id="UP000249723"/>
    </source>
</evidence>
<dbReference type="SMART" id="SM01401">
    <property type="entry name" value="Sds3"/>
    <property type="match status" value="1"/>
</dbReference>
<evidence type="ECO:0000256" key="6">
    <source>
        <dbReference type="SAM" id="MobiDB-lite"/>
    </source>
</evidence>
<keyword evidence="2" id="KW-0678">Repressor</keyword>
<keyword evidence="8" id="KW-1185">Reference proteome</keyword>
<dbReference type="OrthoDB" id="70376at2759"/>
<dbReference type="GO" id="GO:0005654">
    <property type="term" value="C:nucleoplasm"/>
    <property type="evidence" value="ECO:0007669"/>
    <property type="project" value="UniProtKB-ARBA"/>
</dbReference>
<proteinExistence type="predicted"/>
<evidence type="ECO:0000256" key="1">
    <source>
        <dbReference type="ARBA" id="ARBA00004123"/>
    </source>
</evidence>
<reference evidence="8" key="1">
    <citation type="submission" date="2016-10" db="EMBL/GenBank/DDBJ databases">
        <authorList>
            <person name="Jeantristanb JTB J.-T."/>
            <person name="Ricardo R."/>
        </authorList>
    </citation>
    <scope>NUCLEOTIDE SEQUENCE [LARGE SCALE GENOMIC DNA]</scope>
</reference>
<evidence type="ECO:0000313" key="7">
    <source>
        <dbReference type="EMBL" id="SCZ90278.1"/>
    </source>
</evidence>
<comment type="subcellular location">
    <subcellularLocation>
        <location evidence="1">Nucleus</location>
    </subcellularLocation>
</comment>
<dbReference type="Proteomes" id="UP000249723">
    <property type="component" value="Unassembled WGS sequence"/>
</dbReference>
<feature type="region of interest" description="Disordered" evidence="6">
    <location>
        <begin position="420"/>
        <end position="446"/>
    </location>
</feature>
<sequence length="446" mass="47862">MWRREPSPQLQASSSLGPLPPLPETAPPHGAMYDDPYAAQHVAAQQQQQQGQGQGQGQGQPGQALDVYGMPIESKRDKRRRDMVERVARLHEDTIARRDRVFHELSDIFARTTEELLPPPVFPNAGDPSAPVETLPPSLACTDPVIPDMHPTQFLFGLHRLSMERSNQLVATRLFHAHQKTVARKLYEAEVERIEEEYESAAKGVVERLLEGVEERRRRLTEEKDGEGVTLDTFLDPQARSHGTRRMRGIPSSSSRRALFSSLDSSDVSGAGVSGDGANDAGPSSAVANGLGGISSTHMHSLLSFNGVQDPFHLAQAFLPHPNHPTSHPLLSSLAASSTMLVGGSMGLLPGSASNAASTLSGGGGHSMKRKSGVPRAQPGLPPTNFTVAVGVYAFQNKCQPGLSSLRVDEVELDLGEVRRKKARTGTGGANGTGGGGRGRRREEVC</sequence>
<dbReference type="GO" id="GO:0010468">
    <property type="term" value="P:regulation of gene expression"/>
    <property type="evidence" value="ECO:0007669"/>
    <property type="project" value="UniProtKB-ARBA"/>
</dbReference>
<feature type="compositionally biased region" description="Low complexity" evidence="6">
    <location>
        <begin position="7"/>
        <end position="17"/>
    </location>
</feature>
<feature type="region of interest" description="Disordered" evidence="6">
    <location>
        <begin position="1"/>
        <end position="81"/>
    </location>
</feature>
<dbReference type="AlphaFoldDB" id="A0A2X0KM56"/>
<organism evidence="7 8">
    <name type="scientific">Microbotryum saponariae</name>
    <dbReference type="NCBI Taxonomy" id="289078"/>
    <lineage>
        <taxon>Eukaryota</taxon>
        <taxon>Fungi</taxon>
        <taxon>Dikarya</taxon>
        <taxon>Basidiomycota</taxon>
        <taxon>Pucciniomycotina</taxon>
        <taxon>Microbotryomycetes</taxon>
        <taxon>Microbotryales</taxon>
        <taxon>Microbotryaceae</taxon>
        <taxon>Microbotryum</taxon>
    </lineage>
</organism>